<reference evidence="2 3" key="1">
    <citation type="submission" date="2019-02" db="EMBL/GenBank/DDBJ databases">
        <title>Deep-cultivation of Planctomycetes and their phenomic and genomic characterization uncovers novel biology.</title>
        <authorList>
            <person name="Wiegand S."/>
            <person name="Jogler M."/>
            <person name="Boedeker C."/>
            <person name="Pinto D."/>
            <person name="Vollmers J."/>
            <person name="Rivas-Marin E."/>
            <person name="Kohn T."/>
            <person name="Peeters S.H."/>
            <person name="Heuer A."/>
            <person name="Rast P."/>
            <person name="Oberbeckmann S."/>
            <person name="Bunk B."/>
            <person name="Jeske O."/>
            <person name="Meyerdierks A."/>
            <person name="Storesund J.E."/>
            <person name="Kallscheuer N."/>
            <person name="Luecker S."/>
            <person name="Lage O.M."/>
            <person name="Pohl T."/>
            <person name="Merkel B.J."/>
            <person name="Hornburger P."/>
            <person name="Mueller R.-W."/>
            <person name="Bruemmer F."/>
            <person name="Labrenz M."/>
            <person name="Spormann A.M."/>
            <person name="Op den Camp H."/>
            <person name="Overmann J."/>
            <person name="Amann R."/>
            <person name="Jetten M.S.M."/>
            <person name="Mascher T."/>
            <person name="Medema M.H."/>
            <person name="Devos D.P."/>
            <person name="Kaster A.-K."/>
            <person name="Ovreas L."/>
            <person name="Rohde M."/>
            <person name="Galperin M.Y."/>
            <person name="Jogler C."/>
        </authorList>
    </citation>
    <scope>NUCLEOTIDE SEQUENCE [LARGE SCALE GENOMIC DNA]</scope>
    <source>
        <strain evidence="2 3">Poly24</strain>
    </source>
</reference>
<evidence type="ECO:0000259" key="1">
    <source>
        <dbReference type="Pfam" id="PF07238"/>
    </source>
</evidence>
<dbReference type="Pfam" id="PF07238">
    <property type="entry name" value="PilZ"/>
    <property type="match status" value="1"/>
</dbReference>
<sequence>MRKIMFGMGNRNQIDVRCAMTRLINQTLDYSSFTDSEPRDGAQNRAESRLTRTLPVFLIACATADDNVPPAIQTGFTVDVSCYGISLLLPETMNLDQVVVLIGDPKHRKVMRGTCRNRTPLGLGTCRYGIRLDEVLKDSDYAPLLHYAEALELKSQQAIDRESNSAATSVRATG</sequence>
<proteinExistence type="predicted"/>
<dbReference type="Proteomes" id="UP000315082">
    <property type="component" value="Chromosome"/>
</dbReference>
<dbReference type="OrthoDB" id="273258at2"/>
<accession>A0A518K1Q8</accession>
<dbReference type="InterPro" id="IPR009875">
    <property type="entry name" value="PilZ_domain"/>
</dbReference>
<organism evidence="2 3">
    <name type="scientific">Rosistilla carotiformis</name>
    <dbReference type="NCBI Taxonomy" id="2528017"/>
    <lineage>
        <taxon>Bacteria</taxon>
        <taxon>Pseudomonadati</taxon>
        <taxon>Planctomycetota</taxon>
        <taxon>Planctomycetia</taxon>
        <taxon>Pirellulales</taxon>
        <taxon>Pirellulaceae</taxon>
        <taxon>Rosistilla</taxon>
    </lineage>
</organism>
<dbReference type="EMBL" id="CP036348">
    <property type="protein sequence ID" value="QDV71707.1"/>
    <property type="molecule type" value="Genomic_DNA"/>
</dbReference>
<evidence type="ECO:0000313" key="3">
    <source>
        <dbReference type="Proteomes" id="UP000315082"/>
    </source>
</evidence>
<dbReference type="AlphaFoldDB" id="A0A518K1Q8"/>
<evidence type="ECO:0000313" key="2">
    <source>
        <dbReference type="EMBL" id="QDV71707.1"/>
    </source>
</evidence>
<feature type="domain" description="PilZ" evidence="1">
    <location>
        <begin position="43"/>
        <end position="138"/>
    </location>
</feature>
<gene>
    <name evidence="2" type="ORF">Poly24_54460</name>
</gene>
<name>A0A518K1Q8_9BACT</name>
<protein>
    <recommendedName>
        <fullName evidence="1">PilZ domain-containing protein</fullName>
    </recommendedName>
</protein>
<dbReference type="KEGG" id="rcf:Poly24_54460"/>
<dbReference type="GO" id="GO:0035438">
    <property type="term" value="F:cyclic-di-GMP binding"/>
    <property type="evidence" value="ECO:0007669"/>
    <property type="project" value="InterPro"/>
</dbReference>
<keyword evidence="3" id="KW-1185">Reference proteome</keyword>